<evidence type="ECO:0000313" key="6">
    <source>
        <dbReference type="Proteomes" id="UP001187734"/>
    </source>
</evidence>
<keyword evidence="1" id="KW-0805">Transcription regulation</keyword>
<dbReference type="GO" id="GO:0006351">
    <property type="term" value="P:DNA-templated transcription"/>
    <property type="evidence" value="ECO:0007669"/>
    <property type="project" value="InterPro"/>
</dbReference>
<dbReference type="Proteomes" id="UP001187734">
    <property type="component" value="Unassembled WGS sequence"/>
</dbReference>
<reference evidence="5" key="1">
    <citation type="submission" date="2018-03" db="EMBL/GenBank/DDBJ databases">
        <authorList>
            <person name="Guldener U."/>
        </authorList>
    </citation>
    <scope>NUCLEOTIDE SEQUENCE</scope>
</reference>
<evidence type="ECO:0000256" key="3">
    <source>
        <dbReference type="ARBA" id="ARBA00023242"/>
    </source>
</evidence>
<evidence type="ECO:0000259" key="4">
    <source>
        <dbReference type="SMART" id="SM00906"/>
    </source>
</evidence>
<evidence type="ECO:0000256" key="2">
    <source>
        <dbReference type="ARBA" id="ARBA00023163"/>
    </source>
</evidence>
<gene>
    <name evidence="5" type="ORF">FTOL_06616</name>
</gene>
<keyword evidence="2" id="KW-0804">Transcription</keyword>
<dbReference type="EMBL" id="ONZP01000222">
    <property type="protein sequence ID" value="SPJ78227.1"/>
    <property type="molecule type" value="Genomic_DNA"/>
</dbReference>
<feature type="domain" description="Xylanolytic transcriptional activator regulatory" evidence="4">
    <location>
        <begin position="312"/>
        <end position="394"/>
    </location>
</feature>
<dbReference type="GO" id="GO:0000978">
    <property type="term" value="F:RNA polymerase II cis-regulatory region sequence-specific DNA binding"/>
    <property type="evidence" value="ECO:0007669"/>
    <property type="project" value="TreeGrafter"/>
</dbReference>
<dbReference type="PANTHER" id="PTHR47424">
    <property type="entry name" value="REGULATORY PROTEIN GAL4"/>
    <property type="match status" value="1"/>
</dbReference>
<keyword evidence="3" id="KW-0539">Nucleus</keyword>
<dbReference type="InterPro" id="IPR051127">
    <property type="entry name" value="Fungal_SecMet_Regulators"/>
</dbReference>
<protein>
    <submittedName>
        <fullName evidence="5">Related to lactose regulatory protein</fullName>
    </submittedName>
</protein>
<evidence type="ECO:0000256" key="1">
    <source>
        <dbReference type="ARBA" id="ARBA00023015"/>
    </source>
</evidence>
<evidence type="ECO:0000313" key="5">
    <source>
        <dbReference type="EMBL" id="SPJ78227.1"/>
    </source>
</evidence>
<comment type="caution">
    <text evidence="5">The sequence shown here is derived from an EMBL/GenBank/DDBJ whole genome shotgun (WGS) entry which is preliminary data.</text>
</comment>
<dbReference type="Pfam" id="PF04082">
    <property type="entry name" value="Fungal_trans"/>
    <property type="match status" value="1"/>
</dbReference>
<name>A0AAE8M9Q1_9HYPO</name>
<dbReference type="AlphaFoldDB" id="A0AAE8M9Q1"/>
<dbReference type="CDD" id="cd12148">
    <property type="entry name" value="fungal_TF_MHR"/>
    <property type="match status" value="1"/>
</dbReference>
<dbReference type="InterPro" id="IPR007219">
    <property type="entry name" value="XnlR_reg_dom"/>
</dbReference>
<keyword evidence="6" id="KW-1185">Reference proteome</keyword>
<dbReference type="GO" id="GO:0000435">
    <property type="term" value="P:positive regulation of transcription from RNA polymerase II promoter by galactose"/>
    <property type="evidence" value="ECO:0007669"/>
    <property type="project" value="TreeGrafter"/>
</dbReference>
<organism evidence="5 6">
    <name type="scientific">Fusarium torulosum</name>
    <dbReference type="NCBI Taxonomy" id="33205"/>
    <lineage>
        <taxon>Eukaryota</taxon>
        <taxon>Fungi</taxon>
        <taxon>Dikarya</taxon>
        <taxon>Ascomycota</taxon>
        <taxon>Pezizomycotina</taxon>
        <taxon>Sordariomycetes</taxon>
        <taxon>Hypocreomycetidae</taxon>
        <taxon>Hypocreales</taxon>
        <taxon>Nectriaceae</taxon>
        <taxon>Fusarium</taxon>
    </lineage>
</organism>
<sequence>MPRIGNLELHHRVLSADVDVSNVMGKPLLVGNVSTIWFLIFATTQHGSDDRISHVELAEAYSRAQKVIDTLFPSSSLEELSLMTRQQLLIRLQSCTVPQRTIDDISHDGLQALEPHDEQNFTWDEVSETSSETSRVADDVNGQAFSRQSLNASYLGLSSVPTILRVIVHLRPNVQRRVPEGPQAWRSPSMYSGSPDETSVMQVDETSLIDAYFDQIHPIIPMIDEAEFRCRYITEDLTQDETGSWLALLNMVLAMGSMASDSIHLTSHNIFYKRALSYINISSFGSGHIHMVQALALYSGMLLHFFNRPNTATAVMGATIQMAVAMGMHRVQATQANRDSPACPTAGTTSTRIRTWWCLLCLDTWASSTLGRPSPGYWNPATVSTTTPSALETLDYATISLACSEQFCRIAARIQERLIQLPLINLDEVKEFDRDLITWKDSWHNFVSNREGSVTANTARAILGWRLVTTRLTLYRPILLVTAIRRRSWHELSTNESMSLRKCLEIAIEGVNLMSSDWSPNQVICWNLAWNLFQTTLVLILCMMSDRAEAEERGCSEYIARAINLFSQLESLDAGCTRSRKLIQLLFDNARDLEPEPLACREGDWTQSALDLLDFDLLGEDVDWIAECFSSN</sequence>
<dbReference type="GO" id="GO:0000981">
    <property type="term" value="F:DNA-binding transcription factor activity, RNA polymerase II-specific"/>
    <property type="evidence" value="ECO:0007669"/>
    <property type="project" value="TreeGrafter"/>
</dbReference>
<proteinExistence type="predicted"/>
<dbReference type="GO" id="GO:0008270">
    <property type="term" value="F:zinc ion binding"/>
    <property type="evidence" value="ECO:0007669"/>
    <property type="project" value="InterPro"/>
</dbReference>
<dbReference type="PANTHER" id="PTHR47424:SF5">
    <property type="entry name" value="ZN(II)2CYS6 TRANSCRIPTION FACTOR (EUROFUNG)"/>
    <property type="match status" value="1"/>
</dbReference>
<dbReference type="SMART" id="SM00906">
    <property type="entry name" value="Fungal_trans"/>
    <property type="match status" value="1"/>
</dbReference>
<accession>A0AAE8M9Q1</accession>
<dbReference type="GO" id="GO:0005634">
    <property type="term" value="C:nucleus"/>
    <property type="evidence" value="ECO:0007669"/>
    <property type="project" value="TreeGrafter"/>
</dbReference>